<gene>
    <name evidence="1" type="ORF">C7U55_08530</name>
</gene>
<keyword evidence="2" id="KW-1185">Reference proteome</keyword>
<dbReference type="InterPro" id="IPR038765">
    <property type="entry name" value="Papain-like_cys_pep_sf"/>
</dbReference>
<dbReference type="Gene3D" id="3.90.1720.10">
    <property type="entry name" value="endopeptidase domain like (from Nostoc punctiforme)"/>
    <property type="match status" value="1"/>
</dbReference>
<proteinExistence type="predicted"/>
<reference evidence="2" key="1">
    <citation type="submission" date="2018-03" db="EMBL/GenBank/DDBJ databases">
        <title>Lachnoclostridium SNUG30370 gen.nov., sp.nov., isolated from human faeces.</title>
        <authorList>
            <person name="Seo B."/>
            <person name="Jeon K."/>
            <person name="Ko G."/>
        </authorList>
    </citation>
    <scope>NUCLEOTIDE SEQUENCE [LARGE SCALE GENOMIC DNA]</scope>
    <source>
        <strain evidence="2">SNUG30370</strain>
    </source>
</reference>
<dbReference type="EMBL" id="PYLP01000010">
    <property type="protein sequence ID" value="PST39891.1"/>
    <property type="molecule type" value="Genomic_DNA"/>
</dbReference>
<comment type="caution">
    <text evidence="1">The sequence shown here is derived from an EMBL/GenBank/DDBJ whole genome shotgun (WGS) entry which is preliminary data.</text>
</comment>
<sequence length="180" mass="21009">MKTIYLLLTKSNSFVSKAIYYMTQDDYTHISISFEESLQPMYSCARKYTYTPLPAGIKNESLISGFYLKNSSIPCALYRIKVTEDKYNKAKALLKKILEDEGDYKYNLMGLVLCHFELAYRRHHYYFCSEFVSEILAHSQILELPKMPSLMKPSDYLLFEELECLYKGNIHDLVQSRGIS</sequence>
<dbReference type="RefSeq" id="WP_106988207.1">
    <property type="nucleotide sequence ID" value="NZ_DBGCOW010000023.1"/>
</dbReference>
<evidence type="ECO:0000313" key="2">
    <source>
        <dbReference type="Proteomes" id="UP000241201"/>
    </source>
</evidence>
<dbReference type="Proteomes" id="UP000241201">
    <property type="component" value="Unassembled WGS sequence"/>
</dbReference>
<name>A0A2T3FXB1_9FIRM</name>
<dbReference type="AlphaFoldDB" id="A0A2T3FXB1"/>
<dbReference type="GeneID" id="77471133"/>
<dbReference type="SUPFAM" id="SSF54001">
    <property type="entry name" value="Cysteine proteinases"/>
    <property type="match status" value="1"/>
</dbReference>
<evidence type="ECO:0000313" key="1">
    <source>
        <dbReference type="EMBL" id="PST39891.1"/>
    </source>
</evidence>
<organism evidence="1 2">
    <name type="scientific">Faecalibacillus faecis</name>
    <dbReference type="NCBI Taxonomy" id="1982628"/>
    <lineage>
        <taxon>Bacteria</taxon>
        <taxon>Bacillati</taxon>
        <taxon>Bacillota</taxon>
        <taxon>Erysipelotrichia</taxon>
        <taxon>Erysipelotrichales</taxon>
        <taxon>Coprobacillaceae</taxon>
        <taxon>Faecalibacillus</taxon>
    </lineage>
</organism>
<accession>A0A2T3FXB1</accession>
<protein>
    <submittedName>
        <fullName evidence="1">Uncharacterized protein</fullName>
    </submittedName>
</protein>